<keyword evidence="4" id="KW-1185">Reference proteome</keyword>
<keyword evidence="2" id="KW-0732">Signal</keyword>
<dbReference type="OrthoDB" id="4776947at2759"/>
<evidence type="ECO:0000313" key="4">
    <source>
        <dbReference type="Proteomes" id="UP001146351"/>
    </source>
</evidence>
<proteinExistence type="predicted"/>
<comment type="caution">
    <text evidence="3">The sequence shown here is derived from an EMBL/GenBank/DDBJ whole genome shotgun (WGS) entry which is preliminary data.</text>
</comment>
<evidence type="ECO:0000256" key="1">
    <source>
        <dbReference type="SAM" id="MobiDB-lite"/>
    </source>
</evidence>
<feature type="region of interest" description="Disordered" evidence="1">
    <location>
        <begin position="79"/>
        <end position="144"/>
    </location>
</feature>
<organism evidence="3 4">
    <name type="scientific">Penicillium capsulatum</name>
    <dbReference type="NCBI Taxonomy" id="69766"/>
    <lineage>
        <taxon>Eukaryota</taxon>
        <taxon>Fungi</taxon>
        <taxon>Dikarya</taxon>
        <taxon>Ascomycota</taxon>
        <taxon>Pezizomycotina</taxon>
        <taxon>Eurotiomycetes</taxon>
        <taxon>Eurotiomycetidae</taxon>
        <taxon>Eurotiales</taxon>
        <taxon>Aspergillaceae</taxon>
        <taxon>Penicillium</taxon>
    </lineage>
</organism>
<gene>
    <name evidence="3" type="ORF">N7492_002956</name>
</gene>
<dbReference type="AlphaFoldDB" id="A0A9W9IQ43"/>
<feature type="compositionally biased region" description="Low complexity" evidence="1">
    <location>
        <begin position="129"/>
        <end position="144"/>
    </location>
</feature>
<reference evidence="3" key="1">
    <citation type="submission" date="2022-11" db="EMBL/GenBank/DDBJ databases">
        <authorList>
            <person name="Petersen C."/>
        </authorList>
    </citation>
    <scope>NUCLEOTIDE SEQUENCE</scope>
    <source>
        <strain evidence="3">IBT 21917</strain>
    </source>
</reference>
<evidence type="ECO:0000313" key="3">
    <source>
        <dbReference type="EMBL" id="KAJ5179746.1"/>
    </source>
</evidence>
<dbReference type="EMBL" id="JAPQKO010000002">
    <property type="protein sequence ID" value="KAJ5179746.1"/>
    <property type="molecule type" value="Genomic_DNA"/>
</dbReference>
<feature type="chain" id="PRO_5040863181" evidence="2">
    <location>
        <begin position="21"/>
        <end position="171"/>
    </location>
</feature>
<sequence>MLFKSTLALAFVALANVAAAAQTPACVLKVMGETDNPADLKTICGSNSKKIMSNLEDACGGKSDAALKFFANTCKEHGHDVDVSSSKSGSSTSASASATGSGFVTAASTSGSEATSTSGSSSGPGGSSGSATGSGSSASPTPSTAGAIDHFDHLSGTAFAAAVFVGAAALL</sequence>
<evidence type="ECO:0000256" key="2">
    <source>
        <dbReference type="SAM" id="SignalP"/>
    </source>
</evidence>
<feature type="compositionally biased region" description="Low complexity" evidence="1">
    <location>
        <begin position="84"/>
        <end position="121"/>
    </location>
</feature>
<name>A0A9W9IQ43_9EURO</name>
<reference evidence="3" key="2">
    <citation type="journal article" date="2023" name="IMA Fungus">
        <title>Comparative genomic study of the Penicillium genus elucidates a diverse pangenome and 15 lateral gene transfer events.</title>
        <authorList>
            <person name="Petersen C."/>
            <person name="Sorensen T."/>
            <person name="Nielsen M.R."/>
            <person name="Sondergaard T.E."/>
            <person name="Sorensen J.L."/>
            <person name="Fitzpatrick D.A."/>
            <person name="Frisvad J.C."/>
            <person name="Nielsen K.L."/>
        </authorList>
    </citation>
    <scope>NUCLEOTIDE SEQUENCE</scope>
    <source>
        <strain evidence="3">IBT 21917</strain>
    </source>
</reference>
<accession>A0A9W9IQ43</accession>
<feature type="signal peptide" evidence="2">
    <location>
        <begin position="1"/>
        <end position="20"/>
    </location>
</feature>
<protein>
    <submittedName>
        <fullName evidence="3">Period circadian protein</fullName>
    </submittedName>
</protein>
<dbReference type="Proteomes" id="UP001146351">
    <property type="component" value="Unassembled WGS sequence"/>
</dbReference>